<evidence type="ECO:0000313" key="2">
    <source>
        <dbReference type="EMBL" id="KES03732.1"/>
    </source>
</evidence>
<keyword evidence="3" id="KW-1185">Reference proteome</keyword>
<evidence type="ECO:0000313" key="3">
    <source>
        <dbReference type="Proteomes" id="UP000028341"/>
    </source>
</evidence>
<feature type="compositionally biased region" description="Polar residues" evidence="1">
    <location>
        <begin position="9"/>
        <end position="22"/>
    </location>
</feature>
<gene>
    <name evidence="2" type="ORF">BU52_28890</name>
</gene>
<reference evidence="2 3" key="1">
    <citation type="submission" date="2014-02" db="EMBL/GenBank/DDBJ databases">
        <title>The genome announcement of Streptomyces toyocaensis NRRL15009.</title>
        <authorList>
            <person name="Hong H.-J."/>
            <person name="Kwun M.J."/>
        </authorList>
    </citation>
    <scope>NUCLEOTIDE SEQUENCE [LARGE SCALE GENOMIC DNA]</scope>
    <source>
        <strain evidence="2 3">NRRL 15009</strain>
    </source>
</reference>
<dbReference type="AlphaFoldDB" id="A0A081XJK9"/>
<accession>A0A081XJK9</accession>
<organism evidence="2 3">
    <name type="scientific">Streptomyces toyocaensis</name>
    <dbReference type="NCBI Taxonomy" id="55952"/>
    <lineage>
        <taxon>Bacteria</taxon>
        <taxon>Bacillati</taxon>
        <taxon>Actinomycetota</taxon>
        <taxon>Actinomycetes</taxon>
        <taxon>Kitasatosporales</taxon>
        <taxon>Streptomycetaceae</taxon>
        <taxon>Streptomyces</taxon>
    </lineage>
</organism>
<dbReference type="Proteomes" id="UP000028341">
    <property type="component" value="Unassembled WGS sequence"/>
</dbReference>
<dbReference type="EMBL" id="JFCB01000035">
    <property type="protein sequence ID" value="KES03732.1"/>
    <property type="molecule type" value="Genomic_DNA"/>
</dbReference>
<protein>
    <submittedName>
        <fullName evidence="2">Uncharacterized protein</fullName>
    </submittedName>
</protein>
<feature type="region of interest" description="Disordered" evidence="1">
    <location>
        <begin position="1"/>
        <end position="29"/>
    </location>
</feature>
<name>A0A081XJK9_STRTO</name>
<sequence length="72" mass="8228">MPEPRSDNRPSTSRRTPADMTNSPPPLPYSDPILLARHLIHMLGDTELDEMLRVLRDHQRTRDAAVTSPVER</sequence>
<comment type="caution">
    <text evidence="2">The sequence shown here is derived from an EMBL/GenBank/DDBJ whole genome shotgun (WGS) entry which is preliminary data.</text>
</comment>
<evidence type="ECO:0000256" key="1">
    <source>
        <dbReference type="SAM" id="MobiDB-lite"/>
    </source>
</evidence>
<proteinExistence type="predicted"/>